<evidence type="ECO:0000313" key="3">
    <source>
        <dbReference type="Proteomes" id="UP000225277"/>
    </source>
</evidence>
<dbReference type="RefSeq" id="XP_023627945.1">
    <property type="nucleotide sequence ID" value="XM_023772177.1"/>
</dbReference>
<dbReference type="AlphaFoldDB" id="A0A2D3VBJ3"/>
<dbReference type="Proteomes" id="UP000225277">
    <property type="component" value="Unassembled WGS sequence"/>
</dbReference>
<evidence type="ECO:0000256" key="1">
    <source>
        <dbReference type="SAM" id="MobiDB-lite"/>
    </source>
</evidence>
<feature type="compositionally biased region" description="Polar residues" evidence="1">
    <location>
        <begin position="1"/>
        <end position="10"/>
    </location>
</feature>
<reference evidence="2 3" key="1">
    <citation type="submission" date="2016-03" db="EMBL/GenBank/DDBJ databases">
        <authorList>
            <person name="Ploux O."/>
        </authorList>
    </citation>
    <scope>NUCLEOTIDE SEQUENCE [LARGE SCALE GENOMIC DNA]</scope>
    <source>
        <strain evidence="2 3">URUG2</strain>
    </source>
</reference>
<protein>
    <submittedName>
        <fullName evidence="2">Uncharacterized protein</fullName>
    </submittedName>
</protein>
<proteinExistence type="predicted"/>
<accession>A0A2D3VBJ3</accession>
<keyword evidence="3" id="KW-1185">Reference proteome</keyword>
<gene>
    <name evidence="2" type="ORF">RCC_06917</name>
</gene>
<dbReference type="OrthoDB" id="3626626at2759"/>
<dbReference type="EMBL" id="FJUY01000010">
    <property type="protein sequence ID" value="CZT21056.1"/>
    <property type="molecule type" value="Genomic_DNA"/>
</dbReference>
<feature type="region of interest" description="Disordered" evidence="1">
    <location>
        <begin position="1"/>
        <end position="26"/>
    </location>
</feature>
<organism evidence="2 3">
    <name type="scientific">Ramularia collo-cygni</name>
    <dbReference type="NCBI Taxonomy" id="112498"/>
    <lineage>
        <taxon>Eukaryota</taxon>
        <taxon>Fungi</taxon>
        <taxon>Dikarya</taxon>
        <taxon>Ascomycota</taxon>
        <taxon>Pezizomycotina</taxon>
        <taxon>Dothideomycetes</taxon>
        <taxon>Dothideomycetidae</taxon>
        <taxon>Mycosphaerellales</taxon>
        <taxon>Mycosphaerellaceae</taxon>
        <taxon>Ramularia</taxon>
    </lineage>
</organism>
<dbReference type="GeneID" id="35602042"/>
<sequence>MAVHTLSNADGTDGDESAIAGQGSDVEDEKMVENIQGLAQELQDMIFAYLYEAPAFVTITRNYQPPVALQLSRKIREQFAEDYYSTKTFEFKFISEAESDQYESKFLLARWVMHLEVSHREKIKNVQLTRPWSFIRRCLDIPNELNDAHCEFGMMDIPHAKIVLGYVRDSRWVDRYDSTGYIGAWMSGDLRRHL</sequence>
<name>A0A2D3VBJ3_9PEZI</name>
<evidence type="ECO:0000313" key="2">
    <source>
        <dbReference type="EMBL" id="CZT21056.1"/>
    </source>
</evidence>